<organism evidence="1">
    <name type="scientific">Serratia marcescens SM39</name>
    <dbReference type="NCBI Taxonomy" id="1334564"/>
    <lineage>
        <taxon>Bacteria</taxon>
        <taxon>Pseudomonadati</taxon>
        <taxon>Pseudomonadota</taxon>
        <taxon>Gammaproteobacteria</taxon>
        <taxon>Enterobacterales</taxon>
        <taxon>Yersiniaceae</taxon>
        <taxon>Serratia</taxon>
    </lineage>
</organism>
<sequence>MKFSDLRTETKEHARAALSAVIAKGSVSSDSAKLAGETVAAAFIAMEQYESEPADQPTLIGCDGKLNICITTKP</sequence>
<dbReference type="AlphaFoldDB" id="A0AAT9F0J2"/>
<dbReference type="RefSeq" id="WP_041033769.1">
    <property type="nucleotide sequence ID" value="NZ_AP013063.1"/>
</dbReference>
<gene>
    <name evidence="1" type="ORF">SM39_0550</name>
</gene>
<proteinExistence type="predicted"/>
<evidence type="ECO:0000313" key="1">
    <source>
        <dbReference type="EMBL" id="BAO32612.1"/>
    </source>
</evidence>
<protein>
    <submittedName>
        <fullName evidence="1">Uncharacterized protein</fullName>
    </submittedName>
</protein>
<dbReference type="KEGG" id="smar:SM39_0550"/>
<accession>A0AAT9F0J2</accession>
<reference evidence="1" key="1">
    <citation type="journal article" date="2014" name="Genome Biol. Evol.">
        <title>Genome evolution and plasticity of Serratia marcescens, an important multidrug-resistant nosocomial pathogen.</title>
        <authorList>
            <person name="Iguchi A."/>
            <person name="Nagaya Y."/>
            <person name="Pradel E."/>
            <person name="Ooka T."/>
            <person name="Ogura Y."/>
            <person name="Katsura K."/>
            <person name="Kurokawa K."/>
            <person name="Oshima K."/>
            <person name="Hattori M."/>
            <person name="Parkhill J."/>
            <person name="Sebaihia M."/>
            <person name="Coulthurst S.J."/>
            <person name="Gotoh N."/>
            <person name="Thomson N.R."/>
            <person name="Ewbank J.J."/>
            <person name="Hayashi T."/>
        </authorList>
    </citation>
    <scope>NUCLEOTIDE SEQUENCE</scope>
    <source>
        <strain evidence="1">SM39</strain>
    </source>
</reference>
<name>A0AAT9F0J2_SERMA</name>
<dbReference type="EMBL" id="AP013063">
    <property type="protein sequence ID" value="BAO32612.1"/>
    <property type="molecule type" value="Genomic_DNA"/>
</dbReference>